<evidence type="ECO:0000313" key="4">
    <source>
        <dbReference type="Proteomes" id="UP000618382"/>
    </source>
</evidence>
<dbReference type="Gene3D" id="3.20.20.140">
    <property type="entry name" value="Metal-dependent hydrolases"/>
    <property type="match status" value="1"/>
</dbReference>
<evidence type="ECO:0000259" key="2">
    <source>
        <dbReference type="Pfam" id="PF04909"/>
    </source>
</evidence>
<dbReference type="InterPro" id="IPR032466">
    <property type="entry name" value="Metal_Hydrolase"/>
</dbReference>
<dbReference type="EMBL" id="BONN01000001">
    <property type="protein sequence ID" value="GIG31078.1"/>
    <property type="molecule type" value="Genomic_DNA"/>
</dbReference>
<organism evidence="3 4">
    <name type="scientific">Cellulomonas oligotrophica</name>
    <dbReference type="NCBI Taxonomy" id="931536"/>
    <lineage>
        <taxon>Bacteria</taxon>
        <taxon>Bacillati</taxon>
        <taxon>Actinomycetota</taxon>
        <taxon>Actinomycetes</taxon>
        <taxon>Micrococcales</taxon>
        <taxon>Cellulomonadaceae</taxon>
        <taxon>Cellulomonas</taxon>
    </lineage>
</organism>
<sequence length="307" mass="32757">MRLRGLTGSDVGAGHYCPTMPYDVVDSHLQVWDPEHVHYPWMDADHLPVARRLGDVGHDLHEHRVDGVVLVQSADNPADTEHLLFQALCSPRVVGVIGWVPLAHAADASARLDAWRFEPVVGVAHHAAGSGGWLLRPDVAEGLTLLTERRLPLDLPRTTPRMLDEVARVAERHPKLTLVLGHLASPPLAARAAGDTATWDAWVAGVHRVAQAQHVVAKVAGLGHAAGPGWTAADVRPAVDVALEALGPERLMLGSDWPAALDGHATWSQTWQALCATLDGLDPAAQARLRGGTAVDVYGLPPVPVTP</sequence>
<dbReference type="PANTHER" id="PTHR43569:SF2">
    <property type="entry name" value="AMIDOHYDROLASE-RELATED DOMAIN-CONTAINING PROTEIN"/>
    <property type="match status" value="1"/>
</dbReference>
<proteinExistence type="inferred from homology"/>
<gene>
    <name evidence="3" type="ORF">Col01nite_02370</name>
</gene>
<dbReference type="InterPro" id="IPR006680">
    <property type="entry name" value="Amidohydro-rel"/>
</dbReference>
<feature type="domain" description="Amidohydrolase-related" evidence="2">
    <location>
        <begin position="25"/>
        <end position="300"/>
    </location>
</feature>
<evidence type="ECO:0000256" key="1">
    <source>
        <dbReference type="ARBA" id="ARBA00038310"/>
    </source>
</evidence>
<dbReference type="Pfam" id="PF04909">
    <property type="entry name" value="Amidohydro_2"/>
    <property type="match status" value="1"/>
</dbReference>
<dbReference type="SUPFAM" id="SSF51556">
    <property type="entry name" value="Metallo-dependent hydrolases"/>
    <property type="match status" value="1"/>
</dbReference>
<evidence type="ECO:0000313" key="3">
    <source>
        <dbReference type="EMBL" id="GIG31078.1"/>
    </source>
</evidence>
<name>A0ABQ4D5S8_9CELL</name>
<dbReference type="GO" id="GO:0016787">
    <property type="term" value="F:hydrolase activity"/>
    <property type="evidence" value="ECO:0007669"/>
    <property type="project" value="UniProtKB-KW"/>
</dbReference>
<keyword evidence="4" id="KW-1185">Reference proteome</keyword>
<dbReference type="Proteomes" id="UP000618382">
    <property type="component" value="Unassembled WGS sequence"/>
</dbReference>
<protein>
    <submittedName>
        <fullName evidence="3">Metal-dependent hydrolase</fullName>
    </submittedName>
</protein>
<comment type="caution">
    <text evidence="3">The sequence shown here is derived from an EMBL/GenBank/DDBJ whole genome shotgun (WGS) entry which is preliminary data.</text>
</comment>
<reference evidence="3 4" key="1">
    <citation type="submission" date="2021-01" db="EMBL/GenBank/DDBJ databases">
        <title>Whole genome shotgun sequence of Cellulomonas oligotrophica NBRC 109435.</title>
        <authorList>
            <person name="Komaki H."/>
            <person name="Tamura T."/>
        </authorList>
    </citation>
    <scope>NUCLEOTIDE SEQUENCE [LARGE SCALE GENOMIC DNA]</scope>
    <source>
        <strain evidence="3 4">NBRC 109435</strain>
    </source>
</reference>
<comment type="similarity">
    <text evidence="1">Belongs to the metallo-dependent hydrolases superfamily.</text>
</comment>
<dbReference type="PANTHER" id="PTHR43569">
    <property type="entry name" value="AMIDOHYDROLASE"/>
    <property type="match status" value="1"/>
</dbReference>
<dbReference type="InterPro" id="IPR052350">
    <property type="entry name" value="Metallo-dep_Lactonases"/>
</dbReference>
<accession>A0ABQ4D5S8</accession>
<keyword evidence="3" id="KW-0378">Hydrolase</keyword>